<evidence type="ECO:0000313" key="5">
    <source>
        <dbReference type="EMBL" id="OXN01091.1"/>
    </source>
</evidence>
<evidence type="ECO:0000256" key="2">
    <source>
        <dbReference type="ARBA" id="ARBA00022857"/>
    </source>
</evidence>
<dbReference type="InterPro" id="IPR016163">
    <property type="entry name" value="Ald_DH_C"/>
</dbReference>
<dbReference type="Gene3D" id="3.40.605.10">
    <property type="entry name" value="Aldehyde Dehydrogenase, Chain A, domain 1"/>
    <property type="match status" value="1"/>
</dbReference>
<dbReference type="InterPro" id="IPR016160">
    <property type="entry name" value="Ald_DH_CS_CYS"/>
</dbReference>
<evidence type="ECO:0000256" key="3">
    <source>
        <dbReference type="ARBA" id="ARBA00023002"/>
    </source>
</evidence>
<dbReference type="Pfam" id="PF00171">
    <property type="entry name" value="Aldedh"/>
    <property type="match status" value="1"/>
</dbReference>
<keyword evidence="6" id="KW-1185">Reference proteome</keyword>
<dbReference type="PROSITE" id="PS00070">
    <property type="entry name" value="ALDEHYDE_DEHYDR_CYS"/>
    <property type="match status" value="1"/>
</dbReference>
<dbReference type="GO" id="GO:0004030">
    <property type="term" value="F:aldehyde dehydrogenase [NAD(P)+] activity"/>
    <property type="evidence" value="ECO:0007669"/>
    <property type="project" value="InterPro"/>
</dbReference>
<dbReference type="EMBL" id="NEWD01000006">
    <property type="protein sequence ID" value="OXN01091.1"/>
    <property type="molecule type" value="Genomic_DNA"/>
</dbReference>
<accession>A0A229VZR3</accession>
<organism evidence="5 6">
    <name type="scientific">Bifidobacterium vansinderenii</name>
    <dbReference type="NCBI Taxonomy" id="1984871"/>
    <lineage>
        <taxon>Bacteria</taxon>
        <taxon>Bacillati</taxon>
        <taxon>Actinomycetota</taxon>
        <taxon>Actinomycetes</taxon>
        <taxon>Bifidobacteriales</taxon>
        <taxon>Bifidobacteriaceae</taxon>
        <taxon>Bifidobacterium</taxon>
    </lineage>
</organism>
<dbReference type="PANTHER" id="PTHR43217:SF2">
    <property type="entry name" value="SUCCINATE-SEMIALDEHYDE DEHYDROGENASE [NADP(+)]"/>
    <property type="match status" value="1"/>
</dbReference>
<dbReference type="PANTHER" id="PTHR43217">
    <property type="entry name" value="SUCCINATE SEMIALDEHYDE DEHYDROGENASE [NAD(P)+] SAD"/>
    <property type="match status" value="1"/>
</dbReference>
<dbReference type="RefSeq" id="WP_093959855.1">
    <property type="nucleotide sequence ID" value="NZ_NEWD01000006.1"/>
</dbReference>
<dbReference type="FunFam" id="3.40.605.10:FF:000012">
    <property type="entry name" value="NAD-dependent succinate-semialdehyde dehydrogenase"/>
    <property type="match status" value="1"/>
</dbReference>
<keyword evidence="2" id="KW-0521">NADP</keyword>
<feature type="domain" description="Aldehyde dehydrogenase" evidence="4">
    <location>
        <begin position="3"/>
        <end position="441"/>
    </location>
</feature>
<evidence type="ECO:0000313" key="6">
    <source>
        <dbReference type="Proteomes" id="UP000215433"/>
    </source>
</evidence>
<dbReference type="GO" id="GO:0004777">
    <property type="term" value="F:succinate-semialdehyde dehydrogenase (NAD+) activity"/>
    <property type="evidence" value="ECO:0007669"/>
    <property type="project" value="TreeGrafter"/>
</dbReference>
<dbReference type="AlphaFoldDB" id="A0A229VZR3"/>
<sequence>MSKYAVTNPATGEVEETFDTFTDAQIAETVDKAQKAYSTWGKTSIAEERTELLRKVADLYLEREDELAEIINHEMGKKLDECRVEVEFSSAIYRYYADNGPSFMADSPIKREAAGSAIIRHKSIGVLVGIMPWNYPYYQVARFAGPNLMLGNTIILKHAALCPKSSAAMEKIFHDAGFPEGAYTNVYATNEQIAGVIADSRVRGVSLTGSERAGTAVASEAGKALKKVVCELGGSDPFILLSTDDMDATVEAAVAGRYENCGQVCNGAKRFIVIDSLYDEFLDKFKKASDSVELAPLCSKAAAEHLAEQVSRAVEAGATLEYGDGKNDGAFFKPTILTNIPEGSSVRYEEFFGPVAQFYRVSSEEEAVALANDTSFGLGSYVFTTDEEQGERIADELETGMTYINEVGADSCELPFGGVKNSGFGRELGSLGMGEFVNLKLICTDAVGRF</sequence>
<comment type="similarity">
    <text evidence="1">Belongs to the aldehyde dehydrogenase family.</text>
</comment>
<evidence type="ECO:0000256" key="1">
    <source>
        <dbReference type="ARBA" id="ARBA00009986"/>
    </source>
</evidence>
<comment type="caution">
    <text evidence="5">The sequence shown here is derived from an EMBL/GenBank/DDBJ whole genome shotgun (WGS) entry which is preliminary data.</text>
</comment>
<dbReference type="InterPro" id="IPR015590">
    <property type="entry name" value="Aldehyde_DH_dom"/>
</dbReference>
<keyword evidence="3" id="KW-0560">Oxidoreductase</keyword>
<dbReference type="InterPro" id="IPR047110">
    <property type="entry name" value="GABD/Sad-like"/>
</dbReference>
<dbReference type="OrthoDB" id="6882680at2"/>
<dbReference type="SUPFAM" id="SSF53720">
    <property type="entry name" value="ALDH-like"/>
    <property type="match status" value="1"/>
</dbReference>
<dbReference type="Proteomes" id="UP000215433">
    <property type="component" value="Unassembled WGS sequence"/>
</dbReference>
<dbReference type="InterPro" id="IPR016161">
    <property type="entry name" value="Ald_DH/histidinol_DH"/>
</dbReference>
<dbReference type="Gene3D" id="3.40.309.10">
    <property type="entry name" value="Aldehyde Dehydrogenase, Chain A, domain 2"/>
    <property type="match status" value="1"/>
</dbReference>
<dbReference type="CDD" id="cd07100">
    <property type="entry name" value="ALDH_SSADH1_GabD1"/>
    <property type="match status" value="1"/>
</dbReference>
<dbReference type="InterPro" id="IPR044148">
    <property type="entry name" value="ALDH_GabD1-like"/>
</dbReference>
<reference evidence="5 6" key="1">
    <citation type="submission" date="2017-05" db="EMBL/GenBank/DDBJ databases">
        <title>Bifidobacterium vansinderenii sp. nov.</title>
        <authorList>
            <person name="Lugli G.A."/>
            <person name="Duranti S."/>
            <person name="Mangifesta M."/>
        </authorList>
    </citation>
    <scope>NUCLEOTIDE SEQUENCE [LARGE SCALE GENOMIC DNA]</scope>
    <source>
        <strain evidence="5 6">Tam10B</strain>
    </source>
</reference>
<proteinExistence type="inferred from homology"/>
<gene>
    <name evidence="5" type="ORF">Tam10B_0670</name>
</gene>
<protein>
    <submittedName>
        <fullName evidence="5">Succinate-semialdehyde dehydrogenase</fullName>
    </submittedName>
</protein>
<evidence type="ECO:0000259" key="4">
    <source>
        <dbReference type="Pfam" id="PF00171"/>
    </source>
</evidence>
<dbReference type="InterPro" id="IPR016162">
    <property type="entry name" value="Ald_DH_N"/>
</dbReference>
<name>A0A229VZR3_9BIFI</name>